<dbReference type="GO" id="GO:0003777">
    <property type="term" value="F:microtubule motor activity"/>
    <property type="evidence" value="ECO:0007669"/>
    <property type="project" value="InterPro"/>
</dbReference>
<dbReference type="InterPro" id="IPR019821">
    <property type="entry name" value="Kinesin_motor_CS"/>
</dbReference>
<evidence type="ECO:0000256" key="5">
    <source>
        <dbReference type="SAM" id="Coils"/>
    </source>
</evidence>
<evidence type="ECO:0000256" key="1">
    <source>
        <dbReference type="ARBA" id="ARBA00022741"/>
    </source>
</evidence>
<comment type="similarity">
    <text evidence="3 4">Belongs to the TRAFAC class myosin-kinesin ATPase superfamily. Kinesin family.</text>
</comment>
<keyword evidence="1 3" id="KW-0547">Nucleotide-binding</keyword>
<feature type="coiled-coil region" evidence="5">
    <location>
        <begin position="381"/>
        <end position="734"/>
    </location>
</feature>
<proteinExistence type="inferred from homology"/>
<evidence type="ECO:0000259" key="7">
    <source>
        <dbReference type="PROSITE" id="PS50067"/>
    </source>
</evidence>
<dbReference type="Gene3D" id="3.40.850.10">
    <property type="entry name" value="Kinesin motor domain"/>
    <property type="match status" value="1"/>
</dbReference>
<gene>
    <name evidence="8" type="ORF">NDES1114_LOCUS19870</name>
</gene>
<dbReference type="InterPro" id="IPR036961">
    <property type="entry name" value="Kinesin_motor_dom_sf"/>
</dbReference>
<organism evidence="8">
    <name type="scientific">Neobodo designis</name>
    <name type="common">Flagellated protozoan</name>
    <name type="synonym">Bodo designis</name>
    <dbReference type="NCBI Taxonomy" id="312471"/>
    <lineage>
        <taxon>Eukaryota</taxon>
        <taxon>Discoba</taxon>
        <taxon>Euglenozoa</taxon>
        <taxon>Kinetoplastea</taxon>
        <taxon>Metakinetoplastina</taxon>
        <taxon>Neobodonida</taxon>
        <taxon>Neobodo</taxon>
    </lineage>
</organism>
<dbReference type="PRINTS" id="PR00380">
    <property type="entry name" value="KINESINHEAVY"/>
</dbReference>
<dbReference type="PROSITE" id="PS00411">
    <property type="entry name" value="KINESIN_MOTOR_1"/>
    <property type="match status" value="1"/>
</dbReference>
<dbReference type="InterPro" id="IPR001752">
    <property type="entry name" value="Kinesin_motor_dom"/>
</dbReference>
<dbReference type="GO" id="GO:0008017">
    <property type="term" value="F:microtubule binding"/>
    <property type="evidence" value="ECO:0007669"/>
    <property type="project" value="InterPro"/>
</dbReference>
<dbReference type="Pfam" id="PF00225">
    <property type="entry name" value="Kinesin"/>
    <property type="match status" value="1"/>
</dbReference>
<dbReference type="PANTHER" id="PTHR47117">
    <property type="entry name" value="STAR-RELATED LIPID TRANSFER PROTEIN 9"/>
    <property type="match status" value="1"/>
</dbReference>
<dbReference type="GO" id="GO:0005874">
    <property type="term" value="C:microtubule"/>
    <property type="evidence" value="ECO:0007669"/>
    <property type="project" value="UniProtKB-KW"/>
</dbReference>
<sequence length="814" mass="91202">MSEGESVNVKVMVRVRPFSSREIKLSQKRKERLNCAVRMRGNTCVVLEHTLDDQGFTIEKEREAFGFDNCFWSIPLEQETEASGNPFATQRDVYVESGKVALDAAFQGFNTCIFAYGQTGSGKTHSMLGSDSDPGVSPRLVDELFERLAKQPKGTKCKVECMFFEIYNEKVRDLFADRKKRNQDYEPPRIRQHPTKGVFVEGLKRHEVTDAKTTKAHMEDGTNERSVAATKMNATSSRSHAVFQIQLTQMDAMKGTQKVSTINLVDLAGSEKVKQSEVTGDAFAEARNINQSLSTLRRVIDTLIENSERKGRPKPPPFRESVLTYLLSDSLGGNSKTMMISAISPHESNIEDTLNTLRYAQRAKAIVCNAKVNEERNAELMDAMKDELLELRRKLASGEAVEGYGGGGGGGGEMTEEIRQQIEEREAELQRIEQENAEMERAKVEMEEKLQEAAATVSTQKRERFAAAFRNAFLIAQDKKRIEASSKELEEAKRQSDRLDRALAESKAIIETKERELQQLEDKAAAEAEVAARDRAHAAEEIATLQRANRGLSDDKAALQKRIDEMHGAMERMDELKVQTEGRLREMQDDMLAMSRKVEQIAAEKGAVVEKLEAEAREAAQTIDELHRRKSKYKTENAASVAESTGLRRAVEEANKDREQLLATVKAQQQLLNERSSLIDQLYDQMREHDETAKKASARAEGKADEVRILMESLREYEAAAGKWMAEHTQQERELQQLRMYADGNRVARPSTAGGTPARPTTSASPHSARYSNLTPRRAQSPSASSVRSPFVRQPSIQQHGATPATPGRARWST</sequence>
<dbReference type="GO" id="GO:0005524">
    <property type="term" value="F:ATP binding"/>
    <property type="evidence" value="ECO:0007669"/>
    <property type="project" value="UniProtKB-UniRule"/>
</dbReference>
<feature type="domain" description="Kinesin motor" evidence="7">
    <location>
        <begin position="8"/>
        <end position="366"/>
    </location>
</feature>
<dbReference type="InterPro" id="IPR027417">
    <property type="entry name" value="P-loop_NTPase"/>
</dbReference>
<accession>A0A7S1MA94</accession>
<feature type="compositionally biased region" description="Polar residues" evidence="6">
    <location>
        <begin position="759"/>
        <end position="788"/>
    </location>
</feature>
<reference evidence="8" key="1">
    <citation type="submission" date="2021-01" db="EMBL/GenBank/DDBJ databases">
        <authorList>
            <person name="Corre E."/>
            <person name="Pelletier E."/>
            <person name="Niang G."/>
            <person name="Scheremetjew M."/>
            <person name="Finn R."/>
            <person name="Kale V."/>
            <person name="Holt S."/>
            <person name="Cochrane G."/>
            <person name="Meng A."/>
            <person name="Brown T."/>
            <person name="Cohen L."/>
        </authorList>
    </citation>
    <scope>NUCLEOTIDE SEQUENCE</scope>
    <source>
        <strain evidence="8">CCAP 1951/1</strain>
    </source>
</reference>
<keyword evidence="3 4" id="KW-0505">Motor protein</keyword>
<dbReference type="SUPFAM" id="SSF52540">
    <property type="entry name" value="P-loop containing nucleoside triphosphate hydrolases"/>
    <property type="match status" value="1"/>
</dbReference>
<dbReference type="EMBL" id="HBGF01029855">
    <property type="protein sequence ID" value="CAD9125961.1"/>
    <property type="molecule type" value="Transcribed_RNA"/>
</dbReference>
<feature type="binding site" evidence="3">
    <location>
        <begin position="117"/>
        <end position="124"/>
    </location>
    <ligand>
        <name>ATP</name>
        <dbReference type="ChEBI" id="CHEBI:30616"/>
    </ligand>
</feature>
<evidence type="ECO:0000256" key="6">
    <source>
        <dbReference type="SAM" id="MobiDB-lite"/>
    </source>
</evidence>
<keyword evidence="5" id="KW-0175">Coiled coil</keyword>
<name>A0A7S1MA94_NEODS</name>
<evidence type="ECO:0000256" key="2">
    <source>
        <dbReference type="ARBA" id="ARBA00022840"/>
    </source>
</evidence>
<dbReference type="GO" id="GO:0007018">
    <property type="term" value="P:microtubule-based movement"/>
    <property type="evidence" value="ECO:0007669"/>
    <property type="project" value="InterPro"/>
</dbReference>
<feature type="region of interest" description="Disordered" evidence="6">
    <location>
        <begin position="747"/>
        <end position="814"/>
    </location>
</feature>
<keyword evidence="2 3" id="KW-0067">ATP-binding</keyword>
<evidence type="ECO:0000256" key="3">
    <source>
        <dbReference type="PROSITE-ProRule" id="PRU00283"/>
    </source>
</evidence>
<evidence type="ECO:0000256" key="4">
    <source>
        <dbReference type="RuleBase" id="RU000394"/>
    </source>
</evidence>
<dbReference type="PROSITE" id="PS50067">
    <property type="entry name" value="KINESIN_MOTOR_2"/>
    <property type="match status" value="1"/>
</dbReference>
<evidence type="ECO:0000313" key="8">
    <source>
        <dbReference type="EMBL" id="CAD9125961.1"/>
    </source>
</evidence>
<dbReference type="SMART" id="SM00129">
    <property type="entry name" value="KISc"/>
    <property type="match status" value="1"/>
</dbReference>
<keyword evidence="4" id="KW-0493">Microtubule</keyword>
<dbReference type="AlphaFoldDB" id="A0A7S1MA94"/>
<protein>
    <recommendedName>
        <fullName evidence="4">Kinesin-like protein</fullName>
    </recommendedName>
</protein>